<dbReference type="AlphaFoldDB" id="A0A5A5U449"/>
<comment type="caution">
    <text evidence="2">The sequence shown here is derived from an EMBL/GenBank/DDBJ whole genome shotgun (WGS) entry which is preliminary data.</text>
</comment>
<keyword evidence="1" id="KW-1133">Transmembrane helix</keyword>
<keyword evidence="1" id="KW-0472">Membrane</keyword>
<accession>A0A5A5U449</accession>
<organism evidence="2 3">
    <name type="scientific">Leuconostoc citreum</name>
    <dbReference type="NCBI Taxonomy" id="33964"/>
    <lineage>
        <taxon>Bacteria</taxon>
        <taxon>Bacillati</taxon>
        <taxon>Bacillota</taxon>
        <taxon>Bacilli</taxon>
        <taxon>Lactobacillales</taxon>
        <taxon>Lactobacillaceae</taxon>
        <taxon>Leuconostoc</taxon>
    </lineage>
</organism>
<protein>
    <submittedName>
        <fullName evidence="2">Uncharacterized protein</fullName>
    </submittedName>
</protein>
<evidence type="ECO:0000313" key="2">
    <source>
        <dbReference type="EMBL" id="GDZ84725.1"/>
    </source>
</evidence>
<dbReference type="RefSeq" id="WP_133286164.1">
    <property type="nucleotide sequence ID" value="NZ_BJJW01000025.1"/>
</dbReference>
<evidence type="ECO:0000256" key="1">
    <source>
        <dbReference type="SAM" id="Phobius"/>
    </source>
</evidence>
<sequence length="195" mass="22323">MYKRNLWWWSIPIGLLLMWGMLSGVNHFTQSVINQYQVKVSAARLDKQKSTKQINVTLDDKQPNIAAATKKLNQLYALDWTIANQKEFDGKAKAMSSLVSQEVVNQSLDFKPDTDRMMTQTKVIMAYDHMDFMPTSVTDQLVKGKVVVYIKSHYEGKPEATTRFVYNISYNTQTDVITQLDRIGAFQLQSNSSLL</sequence>
<evidence type="ECO:0000313" key="3">
    <source>
        <dbReference type="Proteomes" id="UP000323274"/>
    </source>
</evidence>
<proteinExistence type="predicted"/>
<dbReference type="Proteomes" id="UP000323274">
    <property type="component" value="Unassembled WGS sequence"/>
</dbReference>
<name>A0A5A5U449_LEUCI</name>
<keyword evidence="1" id="KW-0812">Transmembrane</keyword>
<reference evidence="2 3" key="1">
    <citation type="submission" date="2019-04" db="EMBL/GenBank/DDBJ databases">
        <title>A pseudo-fructophilic Leuconostoc citreum strain F192-5 isolated from peel of satsuma mandarin: the first report for isolation and characterization of strain-dependent fructophilic-like characteristics.</title>
        <authorList>
            <person name="Maeno S."/>
            <person name="Tanizawa Y."/>
            <person name="Kajikawa A."/>
            <person name="Kanesaki Y."/>
            <person name="Kubota E."/>
            <person name="Arita M."/>
            <person name="Leon D."/>
            <person name="Endo A."/>
        </authorList>
    </citation>
    <scope>NUCLEOTIDE SEQUENCE [LARGE SCALE GENOMIC DNA]</scope>
    <source>
        <strain evidence="2 3">F192-5</strain>
    </source>
</reference>
<dbReference type="EMBL" id="BJJW01000025">
    <property type="protein sequence ID" value="GDZ84725.1"/>
    <property type="molecule type" value="Genomic_DNA"/>
</dbReference>
<gene>
    <name evidence="2" type="ORF">LCIT_19670</name>
</gene>
<feature type="transmembrane region" description="Helical" evidence="1">
    <location>
        <begin position="6"/>
        <end position="25"/>
    </location>
</feature>